<dbReference type="GO" id="GO:0008233">
    <property type="term" value="F:peptidase activity"/>
    <property type="evidence" value="ECO:0007669"/>
    <property type="project" value="UniProtKB-KW"/>
</dbReference>
<keyword evidence="5" id="KW-0190">Covalent protein-DNA linkage</keyword>
<keyword evidence="3" id="KW-0227">DNA damage</keyword>
<dbReference type="SUPFAM" id="SSF143081">
    <property type="entry name" value="BB1717-like"/>
    <property type="match status" value="1"/>
</dbReference>
<evidence type="ECO:0000256" key="7">
    <source>
        <dbReference type="ARBA" id="ARBA00023239"/>
    </source>
</evidence>
<dbReference type="GO" id="GO:0006508">
    <property type="term" value="P:proteolysis"/>
    <property type="evidence" value="ECO:0007669"/>
    <property type="project" value="UniProtKB-KW"/>
</dbReference>
<evidence type="ECO:0000313" key="9">
    <source>
        <dbReference type="EMBL" id="KPM46799.1"/>
    </source>
</evidence>
<evidence type="ECO:0000256" key="5">
    <source>
        <dbReference type="ARBA" id="ARBA00023124"/>
    </source>
</evidence>
<keyword evidence="2 8" id="KW-0645">Protease</keyword>
<evidence type="ECO:0000256" key="8">
    <source>
        <dbReference type="RuleBase" id="RU364100"/>
    </source>
</evidence>
<dbReference type="PATRIC" id="fig|1605367.3.peg.1204"/>
<comment type="caution">
    <text evidence="9">The sequence shown here is derived from an EMBL/GenBank/DDBJ whole genome shotgun (WGS) entry which is preliminary data.</text>
</comment>
<evidence type="ECO:0000313" key="10">
    <source>
        <dbReference type="Proteomes" id="UP000050454"/>
    </source>
</evidence>
<dbReference type="EMBL" id="LGTQ01000015">
    <property type="protein sequence ID" value="KPM46799.1"/>
    <property type="molecule type" value="Genomic_DNA"/>
</dbReference>
<dbReference type="GO" id="GO:0003697">
    <property type="term" value="F:single-stranded DNA binding"/>
    <property type="evidence" value="ECO:0007669"/>
    <property type="project" value="InterPro"/>
</dbReference>
<dbReference type="EC" id="3.4.-.-" evidence="8"/>
<gene>
    <name evidence="9" type="ORF">AFM12_18795</name>
</gene>
<dbReference type="GO" id="GO:0106300">
    <property type="term" value="P:protein-DNA covalent cross-linking repair"/>
    <property type="evidence" value="ECO:0007669"/>
    <property type="project" value="InterPro"/>
</dbReference>
<evidence type="ECO:0000256" key="4">
    <source>
        <dbReference type="ARBA" id="ARBA00022801"/>
    </source>
</evidence>
<dbReference type="PANTHER" id="PTHR13604">
    <property type="entry name" value="DC12-RELATED"/>
    <property type="match status" value="1"/>
</dbReference>
<dbReference type="Gene3D" id="3.90.1680.10">
    <property type="entry name" value="SOS response associated peptidase-like"/>
    <property type="match status" value="1"/>
</dbReference>
<evidence type="ECO:0000256" key="6">
    <source>
        <dbReference type="ARBA" id="ARBA00023125"/>
    </source>
</evidence>
<dbReference type="Pfam" id="PF02586">
    <property type="entry name" value="SRAP"/>
    <property type="match status" value="1"/>
</dbReference>
<dbReference type="GO" id="GO:0016829">
    <property type="term" value="F:lyase activity"/>
    <property type="evidence" value="ECO:0007669"/>
    <property type="project" value="UniProtKB-KW"/>
</dbReference>
<evidence type="ECO:0000256" key="2">
    <source>
        <dbReference type="ARBA" id="ARBA00022670"/>
    </source>
</evidence>
<dbReference type="RefSeq" id="WP_055151774.1">
    <property type="nucleotide sequence ID" value="NZ_JXSZ01000015.1"/>
</dbReference>
<keyword evidence="6" id="KW-0238">DNA-binding</keyword>
<dbReference type="AlphaFoldDB" id="A0A0P7BN97"/>
<dbReference type="Proteomes" id="UP000050454">
    <property type="component" value="Unassembled WGS sequence"/>
</dbReference>
<keyword evidence="4 8" id="KW-0378">Hydrolase</keyword>
<dbReference type="InterPro" id="IPR003738">
    <property type="entry name" value="SRAP"/>
</dbReference>
<dbReference type="InterPro" id="IPR036590">
    <property type="entry name" value="SRAP-like"/>
</dbReference>
<protein>
    <recommendedName>
        <fullName evidence="8">Abasic site processing protein</fullName>
        <ecNumber evidence="8">3.4.-.-</ecNumber>
    </recommendedName>
</protein>
<accession>A0A0P7BN97</accession>
<dbReference type="STRING" id="1605367.AFM12_18795"/>
<proteinExistence type="inferred from homology"/>
<evidence type="ECO:0000256" key="3">
    <source>
        <dbReference type="ARBA" id="ARBA00022763"/>
    </source>
</evidence>
<sequence>MCYHISETTPLFDDFVDYFDIPGYNRDYNNDLYKVSYHLNGFTKPHIPVIRPEEGESVIDMYKWGLMPHWVKDPKTWKANTLNARNDELFGKPSYRSYWKNRCLVIVSGFFEPRDRGVAGLEGPASKVQKTESWYIKSKIEPLLTLGGIYCNGTVSILTTDASPLLSEIHNDGKRMPLIIDDPDIRDIWLHDDLTQDEMARLMDSYPDDESLIAYRALDGIMSNRVDTNVPEAIMPHAA</sequence>
<dbReference type="OrthoDB" id="9782620at2"/>
<dbReference type="PANTHER" id="PTHR13604:SF0">
    <property type="entry name" value="ABASIC SITE PROCESSING PROTEIN HMCES"/>
    <property type="match status" value="1"/>
</dbReference>
<comment type="similarity">
    <text evidence="1 8">Belongs to the SOS response-associated peptidase family.</text>
</comment>
<name>A0A0P7BN97_9BACT</name>
<keyword evidence="7" id="KW-0456">Lyase</keyword>
<keyword evidence="10" id="KW-1185">Reference proteome</keyword>
<evidence type="ECO:0000256" key="1">
    <source>
        <dbReference type="ARBA" id="ARBA00008136"/>
    </source>
</evidence>
<organism evidence="9 10">
    <name type="scientific">Jiulongibacter sediminis</name>
    <dbReference type="NCBI Taxonomy" id="1605367"/>
    <lineage>
        <taxon>Bacteria</taxon>
        <taxon>Pseudomonadati</taxon>
        <taxon>Bacteroidota</taxon>
        <taxon>Cytophagia</taxon>
        <taxon>Cytophagales</taxon>
        <taxon>Leadbetterellaceae</taxon>
        <taxon>Jiulongibacter</taxon>
    </lineage>
</organism>
<reference evidence="9 10" key="1">
    <citation type="submission" date="2015-07" db="EMBL/GenBank/DDBJ databases">
        <title>The draft genome sequence of Leadbetterella sp. JN14-9.</title>
        <authorList>
            <person name="Liu Y."/>
            <person name="Du J."/>
            <person name="Shao Z."/>
        </authorList>
    </citation>
    <scope>NUCLEOTIDE SEQUENCE [LARGE SCALE GENOMIC DNA]</scope>
    <source>
        <strain evidence="9 10">JN14-9</strain>
    </source>
</reference>